<dbReference type="Pfam" id="PF02153">
    <property type="entry name" value="PDH_N"/>
    <property type="match status" value="1"/>
</dbReference>
<dbReference type="EMBL" id="OX458333">
    <property type="protein sequence ID" value="CAI8905921.1"/>
    <property type="molecule type" value="Genomic_DNA"/>
</dbReference>
<dbReference type="SUPFAM" id="SSF51735">
    <property type="entry name" value="NAD(P)-binding Rossmann-fold domains"/>
    <property type="match status" value="1"/>
</dbReference>
<proteinExistence type="predicted"/>
<dbReference type="PANTHER" id="PTHR21363:SF0">
    <property type="entry name" value="PREPHENATE DEHYDROGENASE [NADP(+)]"/>
    <property type="match status" value="1"/>
</dbReference>
<dbReference type="InterPro" id="IPR003099">
    <property type="entry name" value="Prephen_DH"/>
</dbReference>
<dbReference type="EC" id="1.3.1.12" evidence="3"/>
<dbReference type="SUPFAM" id="SSF48179">
    <property type="entry name" value="6-phosphogluconate dehydrogenase C-terminal domain-like"/>
    <property type="match status" value="1"/>
</dbReference>
<dbReference type="Gene3D" id="3.40.50.720">
    <property type="entry name" value="NAD(P)-binding Rossmann-like Domain"/>
    <property type="match status" value="1"/>
</dbReference>
<name>A0ABM9I5K1_9GAMM</name>
<dbReference type="Pfam" id="PF20463">
    <property type="entry name" value="PDH_C"/>
    <property type="match status" value="1"/>
</dbReference>
<protein>
    <submittedName>
        <fullName evidence="3">Prephenate dehydrogenase</fullName>
        <ecNumber evidence="3">1.3.1.12</ecNumber>
    </submittedName>
</protein>
<dbReference type="InterPro" id="IPR050812">
    <property type="entry name" value="Preph/Arog_dehydrog"/>
</dbReference>
<dbReference type="PROSITE" id="PS51176">
    <property type="entry name" value="PDH_ADH"/>
    <property type="match status" value="1"/>
</dbReference>
<dbReference type="InterPro" id="IPR008927">
    <property type="entry name" value="6-PGluconate_DH-like_C_sf"/>
</dbReference>
<keyword evidence="4" id="KW-1185">Reference proteome</keyword>
<keyword evidence="1 3" id="KW-0560">Oxidoreductase</keyword>
<evidence type="ECO:0000256" key="1">
    <source>
        <dbReference type="ARBA" id="ARBA00023002"/>
    </source>
</evidence>
<dbReference type="InterPro" id="IPR036291">
    <property type="entry name" value="NAD(P)-bd_dom_sf"/>
</dbReference>
<dbReference type="InterPro" id="IPR046826">
    <property type="entry name" value="PDH_N"/>
</dbReference>
<dbReference type="GO" id="GO:0008977">
    <property type="term" value="F:prephenate dehydrogenase (NAD+) activity"/>
    <property type="evidence" value="ECO:0007669"/>
    <property type="project" value="UniProtKB-EC"/>
</dbReference>
<evidence type="ECO:0000259" key="2">
    <source>
        <dbReference type="PROSITE" id="PS51176"/>
    </source>
</evidence>
<accession>A0ABM9I5K1</accession>
<dbReference type="PANTHER" id="PTHR21363">
    <property type="entry name" value="PREPHENATE DEHYDROGENASE"/>
    <property type="match status" value="1"/>
</dbReference>
<dbReference type="Gene3D" id="1.10.3660.10">
    <property type="entry name" value="6-phosphogluconate dehydrogenase C-terminal like domain"/>
    <property type="match status" value="1"/>
</dbReference>
<organism evidence="3 4">
    <name type="scientific">Methylocaldum szegediense</name>
    <dbReference type="NCBI Taxonomy" id="73780"/>
    <lineage>
        <taxon>Bacteria</taxon>
        <taxon>Pseudomonadati</taxon>
        <taxon>Pseudomonadota</taxon>
        <taxon>Gammaproteobacteria</taxon>
        <taxon>Methylococcales</taxon>
        <taxon>Methylococcaceae</taxon>
        <taxon>Methylocaldum</taxon>
    </lineage>
</organism>
<evidence type="ECO:0000313" key="3">
    <source>
        <dbReference type="EMBL" id="CAI8905921.1"/>
    </source>
</evidence>
<dbReference type="RefSeq" id="WP_026609135.1">
    <property type="nucleotide sequence ID" value="NZ_OX458333.1"/>
</dbReference>
<evidence type="ECO:0000313" key="4">
    <source>
        <dbReference type="Proteomes" id="UP001162030"/>
    </source>
</evidence>
<dbReference type="InterPro" id="IPR046825">
    <property type="entry name" value="PDH_C"/>
</dbReference>
<sequence length="289" mass="31268">MINRLCIIGVGLIGGSVARAARAKELCHEIVGVDADADNLRSALEWGVIDVGFSDVAKGAANADMVMIATPVGSFDVIFNALKAIWPTEAVVTDAGSTKCSVIESAKRVFGEVPDNFVPGHPIAGAEKSGVGASTVDLFQGKRVILTPLETTSPSAVKRVERLWQSMGAKVYQMEPAHHDEVLAATSHLPHVLAFALTNMLGKKDEQQEIFQFAAGGFRDFTRIASSDPKMWLDICLANRREILPLIHQFREELAVAASLIEKGATDQLFALFVDARGARQRFLDQLEK</sequence>
<reference evidence="3 4" key="1">
    <citation type="submission" date="2023-03" db="EMBL/GenBank/DDBJ databases">
        <authorList>
            <person name="Pearce D."/>
        </authorList>
    </citation>
    <scope>NUCLEOTIDE SEQUENCE [LARGE SCALE GENOMIC DNA]</scope>
    <source>
        <strain evidence="3">Msz</strain>
    </source>
</reference>
<feature type="domain" description="Prephenate/arogenate dehydrogenase" evidence="2">
    <location>
        <begin position="3"/>
        <end position="289"/>
    </location>
</feature>
<dbReference type="Proteomes" id="UP001162030">
    <property type="component" value="Chromosome"/>
</dbReference>
<gene>
    <name evidence="3" type="ORF">MSZNOR_3538</name>
</gene>